<dbReference type="Proteomes" id="UP000316882">
    <property type="component" value="Unassembled WGS sequence"/>
</dbReference>
<dbReference type="EMBL" id="BJMH01000013">
    <property type="protein sequence ID" value="GEB33357.1"/>
    <property type="molecule type" value="Genomic_DNA"/>
</dbReference>
<gene>
    <name evidence="1" type="ORF">BPA01_29370</name>
</gene>
<keyword evidence="2" id="KW-1185">Reference proteome</keyword>
<proteinExistence type="predicted"/>
<protein>
    <submittedName>
        <fullName evidence="1">Uncharacterized protein</fullName>
    </submittedName>
</protein>
<accession>A0A4Y3PJ71</accession>
<evidence type="ECO:0000313" key="2">
    <source>
        <dbReference type="Proteomes" id="UP000316882"/>
    </source>
</evidence>
<reference evidence="1 2" key="1">
    <citation type="submission" date="2019-06" db="EMBL/GenBank/DDBJ databases">
        <title>Whole genome shotgun sequence of Brevibacillus parabrevis NBRC 12334.</title>
        <authorList>
            <person name="Hosoyama A."/>
            <person name="Uohara A."/>
            <person name="Ohji S."/>
            <person name="Ichikawa N."/>
        </authorList>
    </citation>
    <scope>NUCLEOTIDE SEQUENCE [LARGE SCALE GENOMIC DNA]</scope>
    <source>
        <strain evidence="1 2">NBRC 12334</strain>
    </source>
</reference>
<comment type="caution">
    <text evidence="1">The sequence shown here is derived from an EMBL/GenBank/DDBJ whole genome shotgun (WGS) entry which is preliminary data.</text>
</comment>
<name>A0A4Y3PJ71_BREPA</name>
<sequence length="199" mass="23011">MARKSKYITQFFNRDRLAFTALSRVGHVAHDQLRSCGLADSRIKNLLRDGYIEKVAFKRDGKIEECYKLTKNGRETASSLWGLERAYHAQSPCHDLALAEKYFSLTPELRDSWKTENQLRDRFHERINVLYDLGKVTEAKMYEDMLAKGLISMPDASYTIQGDNETAIEIITNTYGQAELSAKEAFVEFMNMQYETMRV</sequence>
<organism evidence="1 2">
    <name type="scientific">Brevibacillus parabrevis</name>
    <dbReference type="NCBI Taxonomy" id="54914"/>
    <lineage>
        <taxon>Bacteria</taxon>
        <taxon>Bacillati</taxon>
        <taxon>Bacillota</taxon>
        <taxon>Bacilli</taxon>
        <taxon>Bacillales</taxon>
        <taxon>Paenibacillaceae</taxon>
        <taxon>Brevibacillus</taxon>
    </lineage>
</organism>
<dbReference type="AlphaFoldDB" id="A0A4Y3PJ71"/>
<dbReference type="RefSeq" id="WP_122963690.1">
    <property type="nucleotide sequence ID" value="NZ_BJMH01000013.1"/>
</dbReference>
<evidence type="ECO:0000313" key="1">
    <source>
        <dbReference type="EMBL" id="GEB33357.1"/>
    </source>
</evidence>